<dbReference type="InterPro" id="IPR051601">
    <property type="entry name" value="Serine_prot/Carboxylest_S33"/>
</dbReference>
<evidence type="ECO:0000256" key="5">
    <source>
        <dbReference type="SAM" id="SignalP"/>
    </source>
</evidence>
<evidence type="ECO:0000313" key="8">
    <source>
        <dbReference type="Proteomes" id="UP001203761"/>
    </source>
</evidence>
<name>A0ABT0QXU3_9MICO</name>
<organism evidence="7 8">
    <name type="scientific">Brachybacterium equifaecis</name>
    <dbReference type="NCBI Taxonomy" id="2910770"/>
    <lineage>
        <taxon>Bacteria</taxon>
        <taxon>Bacillati</taxon>
        <taxon>Actinomycetota</taxon>
        <taxon>Actinomycetes</taxon>
        <taxon>Micrococcales</taxon>
        <taxon>Dermabacteraceae</taxon>
        <taxon>Brachybacterium</taxon>
    </lineage>
</organism>
<dbReference type="PANTHER" id="PTHR43248:SF29">
    <property type="entry name" value="TRIPEPTIDYL AMINOPEPTIDASE"/>
    <property type="match status" value="1"/>
</dbReference>
<dbReference type="Proteomes" id="UP001203761">
    <property type="component" value="Unassembled WGS sequence"/>
</dbReference>
<comment type="similarity">
    <text evidence="1">Belongs to the peptidase S33 family.</text>
</comment>
<keyword evidence="2 5" id="KW-0732">Signal</keyword>
<accession>A0ABT0QXU3</accession>
<keyword evidence="8" id="KW-1185">Reference proteome</keyword>
<feature type="region of interest" description="Disordered" evidence="4">
    <location>
        <begin position="41"/>
        <end position="68"/>
    </location>
</feature>
<evidence type="ECO:0000256" key="1">
    <source>
        <dbReference type="ARBA" id="ARBA00010088"/>
    </source>
</evidence>
<dbReference type="RefSeq" id="WP_249736424.1">
    <property type="nucleotide sequence ID" value="NZ_JAKNCJ010000001.1"/>
</dbReference>
<reference evidence="7" key="1">
    <citation type="submission" date="2022-02" db="EMBL/GenBank/DDBJ databases">
        <authorList>
            <person name="Lee M."/>
            <person name="Kim S.-J."/>
            <person name="Jung M.-Y."/>
        </authorList>
    </citation>
    <scope>NUCLEOTIDE SEQUENCE</scope>
    <source>
        <strain evidence="7">JHP9</strain>
    </source>
</reference>
<dbReference type="SUPFAM" id="SSF53474">
    <property type="entry name" value="alpha/beta-Hydrolases"/>
    <property type="match status" value="1"/>
</dbReference>
<feature type="chain" id="PRO_5047253943" evidence="5">
    <location>
        <begin position="25"/>
        <end position="557"/>
    </location>
</feature>
<evidence type="ECO:0000313" key="7">
    <source>
        <dbReference type="EMBL" id="MCL6422319.1"/>
    </source>
</evidence>
<proteinExistence type="inferred from homology"/>
<evidence type="ECO:0000256" key="2">
    <source>
        <dbReference type="ARBA" id="ARBA00022729"/>
    </source>
</evidence>
<comment type="caution">
    <text evidence="7">The sequence shown here is derived from an EMBL/GenBank/DDBJ whole genome shotgun (WGS) entry which is preliminary data.</text>
</comment>
<evidence type="ECO:0000256" key="3">
    <source>
        <dbReference type="ARBA" id="ARBA00022801"/>
    </source>
</evidence>
<feature type="compositionally biased region" description="Low complexity" evidence="4">
    <location>
        <begin position="47"/>
        <end position="58"/>
    </location>
</feature>
<sequence>MRPVTRNRRSHGRAALRAMTAAIAGALLLAGCDLLPVSGGDDGASDGGSASSSATASPGGSGSDLPLAELGTSAAMDLPTDPATDPAYEAFYSQRVQWGPCEADVTADASQAVECGTVRVPLAWNDPSGQTIDLAVVRVAAGGEAKGSLFVNPGGPGASGVDFVAQNASYIFSQPMRQEFDIIGFDPRGISRSAGIECLDDAQTDEYRADTYDGSTDEGLARSVEWMKKIAAACEEHSGAVLPYLDTYSAARDMDVLRSAVGSEKLDYLGYSYGTYLGSSFADLYPERVGRFVLDGVMDPSITGDELTEGQAGGFQHAIEQFVGFCLEQQECALRGPSVEEGVEQLEALMDSIAENPIQTSDPDRPLTGALASAGLSLLLYGDENWSFGVTGLNAAANGDGTLLLMFADLGAERSDDGTYTGNALYSILAVNCLDHPGIADFAWQQKETERLLEKYPAAGITAYSQTMCDQWPVKPLRAPAEIHAPGSDLIVVIGTTGDPATPYQWAQSLDAQLDNSVLLTFEGDGHTAYGRSGGCIEAAVDAYFLQGTAPADGLTC</sequence>
<dbReference type="Pfam" id="PF08386">
    <property type="entry name" value="Abhydrolase_4"/>
    <property type="match status" value="1"/>
</dbReference>
<dbReference type="InterPro" id="IPR029058">
    <property type="entry name" value="AB_hydrolase_fold"/>
</dbReference>
<dbReference type="InterPro" id="IPR013595">
    <property type="entry name" value="Pept_S33_TAP-like_C"/>
</dbReference>
<protein>
    <submittedName>
        <fullName evidence="7">Alpha/beta hydrolase</fullName>
    </submittedName>
</protein>
<gene>
    <name evidence="7" type="ORF">Bequi_02775</name>
</gene>
<feature type="signal peptide" evidence="5">
    <location>
        <begin position="1"/>
        <end position="24"/>
    </location>
</feature>
<keyword evidence="3 7" id="KW-0378">Hydrolase</keyword>
<evidence type="ECO:0000256" key="4">
    <source>
        <dbReference type="SAM" id="MobiDB-lite"/>
    </source>
</evidence>
<evidence type="ECO:0000259" key="6">
    <source>
        <dbReference type="Pfam" id="PF08386"/>
    </source>
</evidence>
<dbReference type="PANTHER" id="PTHR43248">
    <property type="entry name" value="2-SUCCINYL-6-HYDROXY-2,4-CYCLOHEXADIENE-1-CARBOXYLATE SYNTHASE"/>
    <property type="match status" value="1"/>
</dbReference>
<dbReference type="EMBL" id="JAKNCJ010000001">
    <property type="protein sequence ID" value="MCL6422319.1"/>
    <property type="molecule type" value="Genomic_DNA"/>
</dbReference>
<dbReference type="GO" id="GO:0016787">
    <property type="term" value="F:hydrolase activity"/>
    <property type="evidence" value="ECO:0007669"/>
    <property type="project" value="UniProtKB-KW"/>
</dbReference>
<dbReference type="PROSITE" id="PS51257">
    <property type="entry name" value="PROKAR_LIPOPROTEIN"/>
    <property type="match status" value="1"/>
</dbReference>
<feature type="domain" description="Peptidase S33 tripeptidyl aminopeptidase-like C-terminal" evidence="6">
    <location>
        <begin position="458"/>
        <end position="557"/>
    </location>
</feature>
<dbReference type="Gene3D" id="3.40.50.1820">
    <property type="entry name" value="alpha/beta hydrolase"/>
    <property type="match status" value="1"/>
</dbReference>